<dbReference type="InterPro" id="IPR036890">
    <property type="entry name" value="HATPase_C_sf"/>
</dbReference>
<evidence type="ECO:0000259" key="2">
    <source>
        <dbReference type="Pfam" id="PF06580"/>
    </source>
</evidence>
<feature type="transmembrane region" description="Helical" evidence="1">
    <location>
        <begin position="12"/>
        <end position="33"/>
    </location>
</feature>
<gene>
    <name evidence="3" type="ORF">BTO18_10455</name>
</gene>
<dbReference type="GO" id="GO:0016020">
    <property type="term" value="C:membrane"/>
    <property type="evidence" value="ECO:0007669"/>
    <property type="project" value="InterPro"/>
</dbReference>
<feature type="transmembrane region" description="Helical" evidence="1">
    <location>
        <begin position="445"/>
        <end position="463"/>
    </location>
</feature>
<organism evidence="3 4">
    <name type="scientific">Polaribacter porphyrae</name>
    <dbReference type="NCBI Taxonomy" id="1137780"/>
    <lineage>
        <taxon>Bacteria</taxon>
        <taxon>Pseudomonadati</taxon>
        <taxon>Bacteroidota</taxon>
        <taxon>Flavobacteriia</taxon>
        <taxon>Flavobacteriales</taxon>
        <taxon>Flavobacteriaceae</taxon>
    </lineage>
</organism>
<accession>A0A2S7WPM9</accession>
<evidence type="ECO:0000313" key="4">
    <source>
        <dbReference type="Proteomes" id="UP000238882"/>
    </source>
</evidence>
<proteinExistence type="predicted"/>
<dbReference type="InterPro" id="IPR010559">
    <property type="entry name" value="Sig_transdc_His_kin_internal"/>
</dbReference>
<evidence type="ECO:0000313" key="3">
    <source>
        <dbReference type="EMBL" id="PQJ79565.1"/>
    </source>
</evidence>
<keyword evidence="4" id="KW-1185">Reference proteome</keyword>
<dbReference type="InterPro" id="IPR050640">
    <property type="entry name" value="Bact_2-comp_sensor_kinase"/>
</dbReference>
<dbReference type="SUPFAM" id="SSF55874">
    <property type="entry name" value="ATPase domain of HSP90 chaperone/DNA topoisomerase II/histidine kinase"/>
    <property type="match status" value="1"/>
</dbReference>
<evidence type="ECO:0000256" key="1">
    <source>
        <dbReference type="SAM" id="Phobius"/>
    </source>
</evidence>
<keyword evidence="1" id="KW-1133">Transmembrane helix</keyword>
<keyword evidence="1" id="KW-0812">Transmembrane</keyword>
<sequence>MELINRIKFFLLNPYIISIIIAFFVITLTPDLLKEYEINFISKEKLASSKKVIFEDIDNDKKSEKITFLSKQASRASYILQDKNGAIIDQYNLSSEFAKHSNYWFQDINKNGFKELYLITKSNDSIFLNIHEHFVDKGIWKEKIFVDKIGVYKGFYKFSASQGENKLKKILKINEIVFSISAGFGLKPRNIYKYNYTTGKVEKSNHLINTIYFNDVIDLKNGNYKLLSKSVATANELDKIQIKKSDKTSWLFILDSNLKFTFSPIDLKSKGRLKPIYLEDKSGIYPIFLFQSLDKKMSSKLIKIDFKGNILKEYSFLDDKNSTIIKLNKNSFAIYNNVSGIVNFFDINFKIIKSKKIEQDLGYIHYIDINNDGTKEWVSFKNINKDIVFYSSNFKTKTKKRIYGNYLRDYGVKYSNSGKKYFFIVHDSDLSYFEYNKNKFYNLRYIIYLTIYLIILLVVFIIIKGQQYRDKKKKELEKNILDLQLKNIKNQVDSHFVFNAINTISEMSLSDNKLELDKFIGSYSKFMRSTLENSDKIATTIKEELDYVENFLQLQQIKLNHKFDYYIYIDNDVNQQIKFPKHSLFTCVENAIKYGLPKGKKGLINITFKKEKGKLFINVYDNGEGLKSKIDYNKGTGNGLEIMKKIFKLFKERFKTDIDHSLQNIIENKKVVGTNAKIEIKLSKKYT</sequence>
<keyword evidence="1" id="KW-0472">Membrane</keyword>
<dbReference type="Proteomes" id="UP000238882">
    <property type="component" value="Unassembled WGS sequence"/>
</dbReference>
<dbReference type="GO" id="GO:0000155">
    <property type="term" value="F:phosphorelay sensor kinase activity"/>
    <property type="evidence" value="ECO:0007669"/>
    <property type="project" value="InterPro"/>
</dbReference>
<name>A0A2S7WPM9_9FLAO</name>
<dbReference type="RefSeq" id="WP_105016160.1">
    <property type="nucleotide sequence ID" value="NZ_MSCN01000001.1"/>
</dbReference>
<dbReference type="PANTHER" id="PTHR34220">
    <property type="entry name" value="SENSOR HISTIDINE KINASE YPDA"/>
    <property type="match status" value="1"/>
</dbReference>
<protein>
    <recommendedName>
        <fullName evidence="2">Signal transduction histidine kinase internal region domain-containing protein</fullName>
    </recommendedName>
</protein>
<dbReference type="Gene3D" id="3.30.565.10">
    <property type="entry name" value="Histidine kinase-like ATPase, C-terminal domain"/>
    <property type="match status" value="1"/>
</dbReference>
<dbReference type="PANTHER" id="PTHR34220:SF7">
    <property type="entry name" value="SENSOR HISTIDINE KINASE YPDA"/>
    <property type="match status" value="1"/>
</dbReference>
<dbReference type="AlphaFoldDB" id="A0A2S7WPM9"/>
<feature type="domain" description="Signal transduction histidine kinase internal region" evidence="2">
    <location>
        <begin position="484"/>
        <end position="563"/>
    </location>
</feature>
<comment type="caution">
    <text evidence="3">The sequence shown here is derived from an EMBL/GenBank/DDBJ whole genome shotgun (WGS) entry which is preliminary data.</text>
</comment>
<dbReference type="SUPFAM" id="SSF82171">
    <property type="entry name" value="DPP6 N-terminal domain-like"/>
    <property type="match status" value="1"/>
</dbReference>
<dbReference type="Pfam" id="PF06580">
    <property type="entry name" value="His_kinase"/>
    <property type="match status" value="1"/>
</dbReference>
<dbReference type="EMBL" id="MSCN01000001">
    <property type="protein sequence ID" value="PQJ79565.1"/>
    <property type="molecule type" value="Genomic_DNA"/>
</dbReference>
<reference evidence="3 4" key="1">
    <citation type="submission" date="2016-12" db="EMBL/GenBank/DDBJ databases">
        <title>Trade-off between light-utilization and light-protection in marine flavobacteria.</title>
        <authorList>
            <person name="Kumagai Y."/>
            <person name="Yoshizawa S."/>
            <person name="Kogure K."/>
            <person name="Iwasaki W."/>
        </authorList>
    </citation>
    <scope>NUCLEOTIDE SEQUENCE [LARGE SCALE GENOMIC DNA]</scope>
    <source>
        <strain evidence="3 4">NBRC 108759</strain>
    </source>
</reference>
<dbReference type="OrthoDB" id="9809908at2"/>